<dbReference type="RefSeq" id="XP_033461145.1">
    <property type="nucleotide sequence ID" value="XM_033601184.1"/>
</dbReference>
<evidence type="ECO:0000259" key="2">
    <source>
        <dbReference type="Pfam" id="PF07910"/>
    </source>
</evidence>
<accession>A0A6J3M922</accession>
<keyword evidence="3" id="KW-1185">Reference proteome</keyword>
<evidence type="ECO:0000256" key="1">
    <source>
        <dbReference type="ARBA" id="ARBA00022801"/>
    </source>
</evidence>
<proteinExistence type="predicted"/>
<dbReference type="OrthoDB" id="288987at2759"/>
<dbReference type="Pfam" id="PF07910">
    <property type="entry name" value="Peptidase_C78"/>
    <property type="match status" value="1"/>
</dbReference>
<organism evidence="4">
    <name type="scientific">Dissoconium aciculare CBS 342.82</name>
    <dbReference type="NCBI Taxonomy" id="1314786"/>
    <lineage>
        <taxon>Eukaryota</taxon>
        <taxon>Fungi</taxon>
        <taxon>Dikarya</taxon>
        <taxon>Ascomycota</taxon>
        <taxon>Pezizomycotina</taxon>
        <taxon>Dothideomycetes</taxon>
        <taxon>Dothideomycetidae</taxon>
        <taxon>Mycosphaerellales</taxon>
        <taxon>Dissoconiaceae</taxon>
        <taxon>Dissoconium</taxon>
    </lineage>
</organism>
<sequence>RLGSKEVGPYFSEESMPTEVQDALVNGGLPRRIEFRGRDGRLRRETIYRNQTDGIIFVLGDVCAMDRTTTKTYLCHHAVRHVYKIQCAGQFCGYWAIQTVLTCLQYMDPAGPQWIPNVLQIQRAIEAAWDQDICIGGRIELGNICGTRKWIGSNESFAFFQYTGWNPTYWAFQSDPGPGGETAAKKLLDYVEAYFISGEDEAYRNRTSLETKLPPIYLQRPGHALVIVGLEKKSNGTRNLLVFDSSYEASTNMQHLAAGRPIHASIRKLLGVYRRPEERLNDEPSFEVIV</sequence>
<reference evidence="4" key="2">
    <citation type="submission" date="2020-04" db="EMBL/GenBank/DDBJ databases">
        <authorList>
            <consortium name="NCBI Genome Project"/>
        </authorList>
    </citation>
    <scope>NUCLEOTIDE SEQUENCE</scope>
    <source>
        <strain evidence="4">CBS 342.82</strain>
    </source>
</reference>
<dbReference type="InterPro" id="IPR012462">
    <property type="entry name" value="UFSP1/2_DUB_cat"/>
</dbReference>
<name>A0A6J3M922_9PEZI</name>
<evidence type="ECO:0000313" key="4">
    <source>
        <dbReference type="RefSeq" id="XP_033461145.1"/>
    </source>
</evidence>
<gene>
    <name evidence="4" type="ORF">K489DRAFT_316681</name>
</gene>
<dbReference type="GO" id="GO:0016787">
    <property type="term" value="F:hydrolase activity"/>
    <property type="evidence" value="ECO:0007669"/>
    <property type="project" value="UniProtKB-KW"/>
</dbReference>
<reference evidence="4" key="3">
    <citation type="submission" date="2025-08" db="UniProtKB">
        <authorList>
            <consortium name="RefSeq"/>
        </authorList>
    </citation>
    <scope>IDENTIFICATION</scope>
    <source>
        <strain evidence="4">CBS 342.82</strain>
    </source>
</reference>
<protein>
    <recommendedName>
        <fullName evidence="2">UFSP1/2/DUB catalytic domain-containing protein</fullName>
    </recommendedName>
</protein>
<feature type="non-terminal residue" evidence="4">
    <location>
        <position position="1"/>
    </location>
</feature>
<dbReference type="Gene3D" id="3.90.70.130">
    <property type="match status" value="1"/>
</dbReference>
<dbReference type="AlphaFoldDB" id="A0A6J3M922"/>
<reference evidence="4" key="1">
    <citation type="submission" date="2020-01" db="EMBL/GenBank/DDBJ databases">
        <authorList>
            <consortium name="DOE Joint Genome Institute"/>
            <person name="Haridas S."/>
            <person name="Albert R."/>
            <person name="Binder M."/>
            <person name="Bloem J."/>
            <person name="Labutti K."/>
            <person name="Salamov A."/>
            <person name="Andreopoulos B."/>
            <person name="Baker S.E."/>
            <person name="Barry K."/>
            <person name="Bills G."/>
            <person name="Bluhm B.H."/>
            <person name="Cannon C."/>
            <person name="Castanera R."/>
            <person name="Culley D.E."/>
            <person name="Daum C."/>
            <person name="Ezra D."/>
            <person name="Gonzalez J.B."/>
            <person name="Henrissat B."/>
            <person name="Kuo A."/>
            <person name="Liang C."/>
            <person name="Lipzen A."/>
            <person name="Lutzoni F."/>
            <person name="Magnuson J."/>
            <person name="Mondo S."/>
            <person name="Nolan M."/>
            <person name="Ohm R."/>
            <person name="Pangilinan J."/>
            <person name="Park H.-J."/>
            <person name="Ramirez L."/>
            <person name="Alfaro M."/>
            <person name="Sun H."/>
            <person name="Tritt A."/>
            <person name="Yoshinaga Y."/>
            <person name="Zwiers L.-H."/>
            <person name="Turgeon B.G."/>
            <person name="Goodwin S.B."/>
            <person name="Spatafora J.W."/>
            <person name="Crous P.W."/>
            <person name="Grigoriev I.V."/>
        </authorList>
    </citation>
    <scope>NUCLEOTIDE SEQUENCE</scope>
    <source>
        <strain evidence="4">CBS 342.82</strain>
    </source>
</reference>
<evidence type="ECO:0000313" key="3">
    <source>
        <dbReference type="Proteomes" id="UP000504637"/>
    </source>
</evidence>
<dbReference type="GeneID" id="54358984"/>
<dbReference type="Proteomes" id="UP000504637">
    <property type="component" value="Unplaced"/>
</dbReference>
<keyword evidence="1" id="KW-0378">Hydrolase</keyword>
<feature type="domain" description="UFSP1/2/DUB catalytic" evidence="2">
    <location>
        <begin position="70"/>
        <end position="279"/>
    </location>
</feature>